<dbReference type="SUPFAM" id="SSF109604">
    <property type="entry name" value="HD-domain/PDEase-like"/>
    <property type="match status" value="1"/>
</dbReference>
<dbReference type="PRINTS" id="PR00387">
    <property type="entry name" value="PDIESTERASE1"/>
</dbReference>
<feature type="binding site" evidence="4">
    <location>
        <position position="170"/>
    </location>
    <ligand>
        <name>Zn(2+)</name>
        <dbReference type="ChEBI" id="CHEBI:29105"/>
        <label>1</label>
    </ligand>
</feature>
<dbReference type="GO" id="GO:0007165">
    <property type="term" value="P:signal transduction"/>
    <property type="evidence" value="ECO:0007669"/>
    <property type="project" value="InterPro"/>
</dbReference>
<protein>
    <recommendedName>
        <fullName evidence="6">PDEase domain-containing protein</fullName>
    </recommendedName>
</protein>
<feature type="compositionally biased region" description="Polar residues" evidence="5">
    <location>
        <begin position="18"/>
        <end position="27"/>
    </location>
</feature>
<feature type="binding site" evidence="4">
    <location>
        <position position="206"/>
    </location>
    <ligand>
        <name>Zn(2+)</name>
        <dbReference type="ChEBI" id="CHEBI:29105"/>
        <label>1</label>
    </ligand>
</feature>
<proteinExistence type="predicted"/>
<dbReference type="InterPro" id="IPR023088">
    <property type="entry name" value="PDEase"/>
</dbReference>
<feature type="compositionally biased region" description="Low complexity" evidence="5">
    <location>
        <begin position="323"/>
        <end position="345"/>
    </location>
</feature>
<dbReference type="OrthoDB" id="1914314at2759"/>
<dbReference type="SMART" id="SM00471">
    <property type="entry name" value="HDc"/>
    <property type="match status" value="1"/>
</dbReference>
<evidence type="ECO:0000313" key="8">
    <source>
        <dbReference type="Proteomes" id="UP000886520"/>
    </source>
</evidence>
<feature type="active site" description="Proton donor" evidence="3">
    <location>
        <position position="166"/>
    </location>
</feature>
<evidence type="ECO:0000313" key="7">
    <source>
        <dbReference type="EMBL" id="KAI5083497.1"/>
    </source>
</evidence>
<feature type="binding site" evidence="4">
    <location>
        <position position="361"/>
    </location>
    <ligand>
        <name>Zn(2+)</name>
        <dbReference type="ChEBI" id="CHEBI:29105"/>
        <label>1</label>
    </ligand>
</feature>
<feature type="binding site" evidence="4">
    <location>
        <position position="207"/>
    </location>
    <ligand>
        <name>Zn(2+)</name>
        <dbReference type="ChEBI" id="CHEBI:29105"/>
        <label>2</label>
    </ligand>
</feature>
<evidence type="ECO:0000256" key="5">
    <source>
        <dbReference type="SAM" id="MobiDB-lite"/>
    </source>
</evidence>
<feature type="binding site" evidence="4">
    <location>
        <position position="207"/>
    </location>
    <ligand>
        <name>Zn(2+)</name>
        <dbReference type="ChEBI" id="CHEBI:29105"/>
        <label>1</label>
    </ligand>
</feature>
<dbReference type="GO" id="GO:0046872">
    <property type="term" value="F:metal ion binding"/>
    <property type="evidence" value="ECO:0007669"/>
    <property type="project" value="UniProtKB-KW"/>
</dbReference>
<evidence type="ECO:0000256" key="1">
    <source>
        <dbReference type="ARBA" id="ARBA00022723"/>
    </source>
</evidence>
<feature type="domain" description="PDEase" evidence="6">
    <location>
        <begin position="94"/>
        <end position="410"/>
    </location>
</feature>
<evidence type="ECO:0000256" key="4">
    <source>
        <dbReference type="PIRSR" id="PIRSR623088-3"/>
    </source>
</evidence>
<dbReference type="InterPro" id="IPR023174">
    <property type="entry name" value="PDEase_CS"/>
</dbReference>
<dbReference type="Gene3D" id="1.10.1300.10">
    <property type="entry name" value="3'5'-cyclic nucleotide phosphodiesterase, catalytic domain"/>
    <property type="match status" value="1"/>
</dbReference>
<keyword evidence="8" id="KW-1185">Reference proteome</keyword>
<dbReference type="PROSITE" id="PS00126">
    <property type="entry name" value="PDEASE_I_1"/>
    <property type="match status" value="1"/>
</dbReference>
<dbReference type="InterPro" id="IPR036971">
    <property type="entry name" value="PDEase_catalytic_dom_sf"/>
</dbReference>
<dbReference type="Proteomes" id="UP000886520">
    <property type="component" value="Chromosome 3"/>
</dbReference>
<evidence type="ECO:0000259" key="6">
    <source>
        <dbReference type="PROSITE" id="PS51845"/>
    </source>
</evidence>
<comment type="caution">
    <text evidence="7">The sequence shown here is derived from an EMBL/GenBank/DDBJ whole genome shotgun (WGS) entry which is preliminary data.</text>
</comment>
<dbReference type="InterPro" id="IPR002073">
    <property type="entry name" value="PDEase_catalytic_dom"/>
</dbReference>
<name>A0A9D4ZS27_ADICA</name>
<keyword evidence="1 4" id="KW-0479">Metal-binding</keyword>
<dbReference type="Pfam" id="PF00233">
    <property type="entry name" value="PDEase_I"/>
    <property type="match status" value="1"/>
</dbReference>
<dbReference type="CDD" id="cd00077">
    <property type="entry name" value="HDc"/>
    <property type="match status" value="1"/>
</dbReference>
<feature type="region of interest" description="Disordered" evidence="5">
    <location>
        <begin position="1"/>
        <end position="44"/>
    </location>
</feature>
<evidence type="ECO:0000256" key="2">
    <source>
        <dbReference type="ARBA" id="ARBA00022801"/>
    </source>
</evidence>
<dbReference type="PANTHER" id="PTHR11347">
    <property type="entry name" value="CYCLIC NUCLEOTIDE PHOSPHODIESTERASE"/>
    <property type="match status" value="1"/>
</dbReference>
<reference evidence="7" key="1">
    <citation type="submission" date="2021-01" db="EMBL/GenBank/DDBJ databases">
        <title>Adiantum capillus-veneris genome.</title>
        <authorList>
            <person name="Fang Y."/>
            <person name="Liao Q."/>
        </authorList>
    </citation>
    <scope>NUCLEOTIDE SEQUENCE</scope>
    <source>
        <strain evidence="7">H3</strain>
        <tissue evidence="7">Leaf</tissue>
    </source>
</reference>
<evidence type="ECO:0000256" key="3">
    <source>
        <dbReference type="PIRSR" id="PIRSR623088-1"/>
    </source>
</evidence>
<sequence length="410" mass="45552">MSTSVAGSCPSQAFGAPSKSSSRQAQISPIYEDSARRAEAEQAGADVTVQTQHSQADLLQADSHKCRGTRPVQVLLNHAQTWELMQEEEETLKAINANNKDLHEVLKGLKSWSFDIFDIKKDDLPKMVERIFHDIGLFEALPLDASKFFGFVNSIMGQYRAHVPYHNFRHACDVLHATYLLLTLVEGQKMLNTLEVFALLLAALCHDVDHPGVNNAFLSITNDPLAIRYNDLSILESHHASTTIKTLLAYESTNILAPFSEAEQRHIRKLLVEIILATDMDHHFKIIEMLKSRSSDSNPFECSPPYSMLDSRHNSGTFPEGASSSSQSSSGSQTTVVPSRPSPSSTKDATLLLKMLIKCADISNVMKPFFLSKRWAALLLTEWFRQGDAEKKIGLPVSKNMDSENPVALQ</sequence>
<dbReference type="GO" id="GO:0004114">
    <property type="term" value="F:3',5'-cyclic-nucleotide phosphodiesterase activity"/>
    <property type="evidence" value="ECO:0007669"/>
    <property type="project" value="InterPro"/>
</dbReference>
<dbReference type="InterPro" id="IPR003607">
    <property type="entry name" value="HD/PDEase_dom"/>
</dbReference>
<organism evidence="7 8">
    <name type="scientific">Adiantum capillus-veneris</name>
    <name type="common">Maidenhair fern</name>
    <dbReference type="NCBI Taxonomy" id="13818"/>
    <lineage>
        <taxon>Eukaryota</taxon>
        <taxon>Viridiplantae</taxon>
        <taxon>Streptophyta</taxon>
        <taxon>Embryophyta</taxon>
        <taxon>Tracheophyta</taxon>
        <taxon>Polypodiopsida</taxon>
        <taxon>Polypodiidae</taxon>
        <taxon>Polypodiales</taxon>
        <taxon>Pteridineae</taxon>
        <taxon>Pteridaceae</taxon>
        <taxon>Vittarioideae</taxon>
        <taxon>Adiantum</taxon>
    </lineage>
</organism>
<gene>
    <name evidence="7" type="ORF">GOP47_0003240</name>
</gene>
<feature type="compositionally biased region" description="Polar residues" evidence="5">
    <location>
        <begin position="1"/>
        <end position="11"/>
    </location>
</feature>
<dbReference type="AlphaFoldDB" id="A0A9D4ZS27"/>
<feature type="region of interest" description="Disordered" evidence="5">
    <location>
        <begin position="311"/>
        <end position="345"/>
    </location>
</feature>
<keyword evidence="2" id="KW-0378">Hydrolase</keyword>
<dbReference type="EMBL" id="JABFUD020000002">
    <property type="protein sequence ID" value="KAI5083497.1"/>
    <property type="molecule type" value="Genomic_DNA"/>
</dbReference>
<dbReference type="PROSITE" id="PS51845">
    <property type="entry name" value="PDEASE_I_2"/>
    <property type="match status" value="1"/>
</dbReference>
<accession>A0A9D4ZS27</accession>